<name>A0A2S7SXI5_9BACT</name>
<evidence type="ECO:0000256" key="1">
    <source>
        <dbReference type="ARBA" id="ARBA00011073"/>
    </source>
</evidence>
<dbReference type="RefSeq" id="WP_105038210.1">
    <property type="nucleotide sequence ID" value="NZ_PPSL01000002.1"/>
</dbReference>
<dbReference type="PROSITE" id="PS51892">
    <property type="entry name" value="SUBTILASE"/>
    <property type="match status" value="1"/>
</dbReference>
<dbReference type="EMBL" id="PPSL01000002">
    <property type="protein sequence ID" value="PQJ11331.1"/>
    <property type="molecule type" value="Genomic_DNA"/>
</dbReference>
<comment type="similarity">
    <text evidence="1 6 7">Belongs to the peptidase S8 family.</text>
</comment>
<evidence type="ECO:0000256" key="6">
    <source>
        <dbReference type="PROSITE-ProRule" id="PRU01240"/>
    </source>
</evidence>
<dbReference type="InterPro" id="IPR023828">
    <property type="entry name" value="Peptidase_S8_Ser-AS"/>
</dbReference>
<proteinExistence type="inferred from homology"/>
<dbReference type="GO" id="GO:0006508">
    <property type="term" value="P:proteolysis"/>
    <property type="evidence" value="ECO:0007669"/>
    <property type="project" value="UniProtKB-KW"/>
</dbReference>
<feature type="active site" description="Charge relay system" evidence="5 6">
    <location>
        <position position="216"/>
    </location>
</feature>
<dbReference type="AlphaFoldDB" id="A0A2S7SXI5"/>
<dbReference type="InterPro" id="IPR036852">
    <property type="entry name" value="Peptidase_S8/S53_dom_sf"/>
</dbReference>
<dbReference type="InterPro" id="IPR000209">
    <property type="entry name" value="Peptidase_S8/S53_dom"/>
</dbReference>
<keyword evidence="11" id="KW-1185">Reference proteome</keyword>
<dbReference type="Pfam" id="PF00082">
    <property type="entry name" value="Peptidase_S8"/>
    <property type="match status" value="2"/>
</dbReference>
<feature type="domain" description="Secretion system C-terminal sorting" evidence="9">
    <location>
        <begin position="675"/>
        <end position="751"/>
    </location>
</feature>
<evidence type="ECO:0000256" key="7">
    <source>
        <dbReference type="RuleBase" id="RU003355"/>
    </source>
</evidence>
<keyword evidence="3 6" id="KW-0378">Hydrolase</keyword>
<comment type="caution">
    <text evidence="10">The sequence shown here is derived from an EMBL/GenBank/DDBJ whole genome shotgun (WGS) entry which is preliminary data.</text>
</comment>
<dbReference type="GO" id="GO:0004252">
    <property type="term" value="F:serine-type endopeptidase activity"/>
    <property type="evidence" value="ECO:0007669"/>
    <property type="project" value="UniProtKB-UniRule"/>
</dbReference>
<evidence type="ECO:0008006" key="12">
    <source>
        <dbReference type="Google" id="ProtNLM"/>
    </source>
</evidence>
<feature type="active site" description="Charge relay system" evidence="5 6">
    <location>
        <position position="592"/>
    </location>
</feature>
<evidence type="ECO:0000256" key="3">
    <source>
        <dbReference type="ARBA" id="ARBA00022801"/>
    </source>
</evidence>
<dbReference type="InterPro" id="IPR023827">
    <property type="entry name" value="Peptidase_S8_Asp-AS"/>
</dbReference>
<accession>A0A2S7SXI5</accession>
<dbReference type="PRINTS" id="PR00723">
    <property type="entry name" value="SUBTILISIN"/>
</dbReference>
<protein>
    <recommendedName>
        <fullName evidence="12">Peptidase S8</fullName>
    </recommendedName>
</protein>
<dbReference type="NCBIfam" id="TIGR04183">
    <property type="entry name" value="Por_Secre_tail"/>
    <property type="match status" value="1"/>
</dbReference>
<dbReference type="InterPro" id="IPR050131">
    <property type="entry name" value="Peptidase_S8_subtilisin-like"/>
</dbReference>
<feature type="active site" description="Charge relay system" evidence="5 6">
    <location>
        <position position="156"/>
    </location>
</feature>
<dbReference type="Gene3D" id="3.40.50.200">
    <property type="entry name" value="Peptidase S8/S53 domain"/>
    <property type="match status" value="2"/>
</dbReference>
<sequence>MKKIFTTLGLSFLTFIAQGQEKQVPKLSAPTRHYLAAVSKASDKEAMMPDYVYKLINNKYYISAMVKMRNGADQTALDALGVYVGTRAGSIWTAQIPVNKLEAFTQLPSVEYIELDAPIFPVLDSARKQTRADSAQKGIYLPYPMTGKNVVTGIIDAGFDYNHTTFYDTTRGGYRIKRIWAQKNTGTPPVGFAYGREITDTNVMRTVGYDTAITSHGTHVAGITAGSGVDGGVGGKYRGMAYESDIVLVGIMPHPSQWIGTGVSDVIDGMNYIYNYAASVSKPAVVNLSWGSTLGSHDGSSLFSMAADALTGPGRIFVCAAGNNGQDTVHIEKVFAFTDTLVHTFVNFSPYLDTAHQMTYVDVWGEPGQTFCLNTRLFNGATAIDSTRFICLSADSTYDMHMIGSNGDTCFVSITTSPIAFNGRPRAYVYFHSKVHDAICLSVMGQSGTRINMWEGFLIPPSGYYGSLTSHGFPWAVNGDVNMTVSDIGSTRSAITVAAYNTKVSFKNISGATYSYTGAVRGKLASFSSHGPTMDNRVKPDIAGPGLGVVSAVSSYDPSFSVGGSEYSSVISNHLDAISSRTYSYAILAGTSMASPCVSGIVAMMLQYNPNLTPDSVKSLININAIKDTFTSVTLPATGTNLWGHGKINAYRTLRYMVGNLSVAHEGMDPMDCILYPNPGKGDFTLSFSAKAAEQLTVSVFDITGKMVNFQNWNVNTGANSKELNLTQLAKGIYFTKVNSATGHVVIKTVIE</sequence>
<evidence type="ECO:0000259" key="8">
    <source>
        <dbReference type="Pfam" id="PF00082"/>
    </source>
</evidence>
<reference evidence="10 11" key="1">
    <citation type="submission" date="2018-01" db="EMBL/GenBank/DDBJ databases">
        <title>A novel member of the phylum Bacteroidetes isolated from glacier ice.</title>
        <authorList>
            <person name="Liu Q."/>
            <person name="Xin Y.-H."/>
        </authorList>
    </citation>
    <scope>NUCLEOTIDE SEQUENCE [LARGE SCALE GENOMIC DNA]</scope>
    <source>
        <strain evidence="10 11">RB1R16</strain>
    </source>
</reference>
<evidence type="ECO:0000313" key="11">
    <source>
        <dbReference type="Proteomes" id="UP000239872"/>
    </source>
</evidence>
<evidence type="ECO:0000256" key="2">
    <source>
        <dbReference type="ARBA" id="ARBA00022670"/>
    </source>
</evidence>
<organism evidence="10 11">
    <name type="scientific">Flavipsychrobacter stenotrophus</name>
    <dbReference type="NCBI Taxonomy" id="2077091"/>
    <lineage>
        <taxon>Bacteria</taxon>
        <taxon>Pseudomonadati</taxon>
        <taxon>Bacteroidota</taxon>
        <taxon>Chitinophagia</taxon>
        <taxon>Chitinophagales</taxon>
        <taxon>Chitinophagaceae</taxon>
        <taxon>Flavipsychrobacter</taxon>
    </lineage>
</organism>
<dbReference type="PROSITE" id="PS00136">
    <property type="entry name" value="SUBTILASE_ASP"/>
    <property type="match status" value="1"/>
</dbReference>
<dbReference type="PANTHER" id="PTHR43806">
    <property type="entry name" value="PEPTIDASE S8"/>
    <property type="match status" value="1"/>
</dbReference>
<evidence type="ECO:0000259" key="9">
    <source>
        <dbReference type="Pfam" id="PF18962"/>
    </source>
</evidence>
<evidence type="ECO:0000313" key="10">
    <source>
        <dbReference type="EMBL" id="PQJ11331.1"/>
    </source>
</evidence>
<dbReference type="Proteomes" id="UP000239872">
    <property type="component" value="Unassembled WGS sequence"/>
</dbReference>
<dbReference type="PANTHER" id="PTHR43806:SF11">
    <property type="entry name" value="CEREVISIN-RELATED"/>
    <property type="match status" value="1"/>
</dbReference>
<keyword evidence="4 6" id="KW-0720">Serine protease</keyword>
<evidence type="ECO:0000256" key="5">
    <source>
        <dbReference type="PIRSR" id="PIRSR615500-1"/>
    </source>
</evidence>
<dbReference type="SUPFAM" id="SSF52743">
    <property type="entry name" value="Subtilisin-like"/>
    <property type="match status" value="1"/>
</dbReference>
<dbReference type="InterPro" id="IPR015500">
    <property type="entry name" value="Peptidase_S8_subtilisin-rel"/>
</dbReference>
<gene>
    <name evidence="10" type="ORF">CJD36_005885</name>
</gene>
<feature type="domain" description="Peptidase S8/S53" evidence="8">
    <location>
        <begin position="482"/>
        <end position="625"/>
    </location>
</feature>
<feature type="domain" description="Peptidase S8/S53" evidence="8">
    <location>
        <begin position="147"/>
        <end position="329"/>
    </location>
</feature>
<dbReference type="Pfam" id="PF18962">
    <property type="entry name" value="Por_Secre_tail"/>
    <property type="match status" value="1"/>
</dbReference>
<keyword evidence="2 6" id="KW-0645">Protease</keyword>
<dbReference type="OrthoDB" id="9792152at2"/>
<evidence type="ECO:0000256" key="4">
    <source>
        <dbReference type="ARBA" id="ARBA00022825"/>
    </source>
</evidence>
<dbReference type="PROSITE" id="PS00138">
    <property type="entry name" value="SUBTILASE_SER"/>
    <property type="match status" value="1"/>
</dbReference>
<dbReference type="InterPro" id="IPR026444">
    <property type="entry name" value="Secre_tail"/>
</dbReference>